<dbReference type="RefSeq" id="WP_166257891.1">
    <property type="nucleotide sequence ID" value="NZ_JAAMOW010000006.1"/>
</dbReference>
<gene>
    <name evidence="1" type="ORF">G7Y85_13385</name>
</gene>
<evidence type="ECO:0000313" key="1">
    <source>
        <dbReference type="EMBL" id="NGY05761.1"/>
    </source>
</evidence>
<reference evidence="1 2" key="1">
    <citation type="journal article" date="2014" name="Int. J. Syst. Evol. Microbiol.">
        <title>Solimonas terrae sp. nov., isolated from soil.</title>
        <authorList>
            <person name="Kim S.J."/>
            <person name="Moon J.Y."/>
            <person name="Weon H.Y."/>
            <person name="Ahn J.H."/>
            <person name="Chen W.M."/>
            <person name="Kwon S.W."/>
        </authorList>
    </citation>
    <scope>NUCLEOTIDE SEQUENCE [LARGE SCALE GENOMIC DNA]</scope>
    <source>
        <strain evidence="1 2">KIS83-12</strain>
    </source>
</reference>
<organism evidence="1 2">
    <name type="scientific">Solimonas terrae</name>
    <dbReference type="NCBI Taxonomy" id="1396819"/>
    <lineage>
        <taxon>Bacteria</taxon>
        <taxon>Pseudomonadati</taxon>
        <taxon>Pseudomonadota</taxon>
        <taxon>Gammaproteobacteria</taxon>
        <taxon>Nevskiales</taxon>
        <taxon>Nevskiaceae</taxon>
        <taxon>Solimonas</taxon>
    </lineage>
</organism>
<dbReference type="Proteomes" id="UP000472676">
    <property type="component" value="Unassembled WGS sequence"/>
</dbReference>
<dbReference type="EMBL" id="JAAMOW010000006">
    <property type="protein sequence ID" value="NGY05761.1"/>
    <property type="molecule type" value="Genomic_DNA"/>
</dbReference>
<proteinExistence type="predicted"/>
<protein>
    <submittedName>
        <fullName evidence="1">Uncharacterized protein</fullName>
    </submittedName>
</protein>
<accession>A0A6M2BU73</accession>
<sequence length="45" mass="4487">MFMVAILCGGGAALYAAAVIARMPDAAQDLRDRPGLADTGGPNPA</sequence>
<comment type="caution">
    <text evidence="1">The sequence shown here is derived from an EMBL/GenBank/DDBJ whole genome shotgun (WGS) entry which is preliminary data.</text>
</comment>
<dbReference type="AlphaFoldDB" id="A0A6M2BU73"/>
<keyword evidence="2" id="KW-1185">Reference proteome</keyword>
<name>A0A6M2BU73_9GAMM</name>
<evidence type="ECO:0000313" key="2">
    <source>
        <dbReference type="Proteomes" id="UP000472676"/>
    </source>
</evidence>